<dbReference type="EMBL" id="OA883090">
    <property type="protein sequence ID" value="CAD7277898.1"/>
    <property type="molecule type" value="Genomic_DNA"/>
</dbReference>
<dbReference type="PANTHER" id="PTHR11592">
    <property type="entry name" value="GLUTATHIONE PEROXIDASE"/>
    <property type="match status" value="1"/>
</dbReference>
<dbReference type="SUPFAM" id="SSF52833">
    <property type="entry name" value="Thioredoxin-like"/>
    <property type="match status" value="1"/>
</dbReference>
<dbReference type="PROSITE" id="PS51355">
    <property type="entry name" value="GLUTATHIONE_PEROXID_3"/>
    <property type="match status" value="1"/>
</dbReference>
<evidence type="ECO:0000256" key="3">
    <source>
        <dbReference type="ARBA" id="ARBA00023002"/>
    </source>
</evidence>
<dbReference type="InterPro" id="IPR036249">
    <property type="entry name" value="Thioredoxin-like_sf"/>
</dbReference>
<evidence type="ECO:0000313" key="4">
    <source>
        <dbReference type="EMBL" id="CAD7277898.1"/>
    </source>
</evidence>
<name>A0A7R9GEH0_9CRUS</name>
<keyword evidence="2" id="KW-0575">Peroxidase</keyword>
<organism evidence="4">
    <name type="scientific">Notodromas monacha</name>
    <dbReference type="NCBI Taxonomy" id="399045"/>
    <lineage>
        <taxon>Eukaryota</taxon>
        <taxon>Metazoa</taxon>
        <taxon>Ecdysozoa</taxon>
        <taxon>Arthropoda</taxon>
        <taxon>Crustacea</taxon>
        <taxon>Oligostraca</taxon>
        <taxon>Ostracoda</taxon>
        <taxon>Podocopa</taxon>
        <taxon>Podocopida</taxon>
        <taxon>Cypridocopina</taxon>
        <taxon>Cypridoidea</taxon>
        <taxon>Cyprididae</taxon>
        <taxon>Notodromas</taxon>
    </lineage>
</organism>
<keyword evidence="5" id="KW-1185">Reference proteome</keyword>
<accession>A0A7R9GEH0</accession>
<dbReference type="GO" id="GO:0006979">
    <property type="term" value="P:response to oxidative stress"/>
    <property type="evidence" value="ECO:0007669"/>
    <property type="project" value="InterPro"/>
</dbReference>
<dbReference type="OrthoDB" id="446890at2759"/>
<comment type="similarity">
    <text evidence="1">Belongs to the glutathione peroxidase family.</text>
</comment>
<dbReference type="GO" id="GO:0004601">
    <property type="term" value="F:peroxidase activity"/>
    <property type="evidence" value="ECO:0007669"/>
    <property type="project" value="UniProtKB-KW"/>
</dbReference>
<keyword evidence="3" id="KW-0560">Oxidoreductase</keyword>
<gene>
    <name evidence="4" type="ORF">NMOB1V02_LOCUS5617</name>
</gene>
<evidence type="ECO:0000313" key="5">
    <source>
        <dbReference type="Proteomes" id="UP000678499"/>
    </source>
</evidence>
<evidence type="ECO:0000256" key="1">
    <source>
        <dbReference type="ARBA" id="ARBA00006926"/>
    </source>
</evidence>
<evidence type="ECO:0000256" key="2">
    <source>
        <dbReference type="ARBA" id="ARBA00022559"/>
    </source>
</evidence>
<dbReference type="PANTHER" id="PTHR11592:SF134">
    <property type="entry name" value="PHOSPHOLIPID HYDROPEROXIDE GLUTATHIONE PEROXIDASE"/>
    <property type="match status" value="1"/>
</dbReference>
<dbReference type="Proteomes" id="UP000678499">
    <property type="component" value="Unassembled WGS sequence"/>
</dbReference>
<dbReference type="InterPro" id="IPR000889">
    <property type="entry name" value="Glutathione_peroxidase"/>
</dbReference>
<dbReference type="Pfam" id="PF00255">
    <property type="entry name" value="GSHPx"/>
    <property type="match status" value="1"/>
</dbReference>
<reference evidence="4" key="1">
    <citation type="submission" date="2020-11" db="EMBL/GenBank/DDBJ databases">
        <authorList>
            <person name="Tran Van P."/>
        </authorList>
    </citation>
    <scope>NUCLEOTIDE SEQUENCE</scope>
</reference>
<dbReference type="AlphaFoldDB" id="A0A7R9GEH0"/>
<dbReference type="EMBL" id="CAJPEX010001053">
    <property type="protein sequence ID" value="CAG0918050.1"/>
    <property type="molecule type" value="Genomic_DNA"/>
</dbReference>
<proteinExistence type="inferred from homology"/>
<dbReference type="Gene3D" id="3.40.30.10">
    <property type="entry name" value="Glutaredoxin"/>
    <property type="match status" value="1"/>
</dbReference>
<protein>
    <submittedName>
        <fullName evidence="4">Uncharacterized protein</fullName>
    </submittedName>
</protein>
<sequence length="140" mass="15755">MSTTLSWLSFTGSTLIRVSAFLPFLAINLEIRFVCALEMFAKIYNLVPQISPEQMSLHGEPGTEAEIVKFAEGFGVQFDMFAKIEVNGGNAHPLWKWLKEQKGGFLGRTLKRKFKSCCRVKKLTVAALILSSLCHWEEVV</sequence>